<accession>U1L7W9</accession>
<evidence type="ECO:0000256" key="1">
    <source>
        <dbReference type="SAM" id="Phobius"/>
    </source>
</evidence>
<organism evidence="2 3">
    <name type="scientific">Agrococcus pavilionensis RW1</name>
    <dbReference type="NCBI Taxonomy" id="1330458"/>
    <lineage>
        <taxon>Bacteria</taxon>
        <taxon>Bacillati</taxon>
        <taxon>Actinomycetota</taxon>
        <taxon>Actinomycetes</taxon>
        <taxon>Micrococcales</taxon>
        <taxon>Microbacteriaceae</taxon>
        <taxon>Agrococcus</taxon>
    </lineage>
</organism>
<dbReference type="RefSeq" id="WP_021065146.1">
    <property type="nucleotide sequence ID" value="NZ_ASHR01000043.1"/>
</dbReference>
<dbReference type="Proteomes" id="UP000016462">
    <property type="component" value="Unassembled WGS sequence"/>
</dbReference>
<feature type="transmembrane region" description="Helical" evidence="1">
    <location>
        <begin position="39"/>
        <end position="64"/>
    </location>
</feature>
<protein>
    <recommendedName>
        <fullName evidence="4">DUF3093 domain-containing protein</fullName>
    </recommendedName>
</protein>
<gene>
    <name evidence="2" type="ORF">L332_00810</name>
</gene>
<dbReference type="InterPro" id="IPR021443">
    <property type="entry name" value="DUF3093"/>
</dbReference>
<dbReference type="EMBL" id="ASHR01000043">
    <property type="protein sequence ID" value="ERG63003.1"/>
    <property type="molecule type" value="Genomic_DNA"/>
</dbReference>
<sequence>METAPSYRERLVPPWWLPLVLLLIVPAVLLVFLPVNLQVGIAIAIALYVAVVALLWLGAPVVAVEGSQLRAGRARIPVDQLGAPEVLRGDAAQSALRAGWDPADHHVVSPWTRALVRAAVEDPEDPTPAWLISSRRPEALAAAIEAAR</sequence>
<keyword evidence="1" id="KW-1133">Transmembrane helix</keyword>
<evidence type="ECO:0008006" key="4">
    <source>
        <dbReference type="Google" id="ProtNLM"/>
    </source>
</evidence>
<evidence type="ECO:0000313" key="3">
    <source>
        <dbReference type="Proteomes" id="UP000016462"/>
    </source>
</evidence>
<comment type="caution">
    <text evidence="2">The sequence shown here is derived from an EMBL/GenBank/DDBJ whole genome shotgun (WGS) entry which is preliminary data.</text>
</comment>
<dbReference type="OrthoDB" id="3217020at2"/>
<dbReference type="AlphaFoldDB" id="U1L7W9"/>
<reference evidence="2 3" key="1">
    <citation type="journal article" date="2013" name="Genome Announc.">
        <title>First draft genome sequence from a member of the genus agrococcus, isolated from modern microbialites.</title>
        <authorList>
            <person name="White R.A.III."/>
            <person name="Grassa C.J."/>
            <person name="Suttle C.A."/>
        </authorList>
    </citation>
    <scope>NUCLEOTIDE SEQUENCE [LARGE SCALE GENOMIC DNA]</scope>
    <source>
        <strain evidence="2 3">RW1</strain>
    </source>
</reference>
<proteinExistence type="predicted"/>
<keyword evidence="1" id="KW-0812">Transmembrane</keyword>
<evidence type="ECO:0000313" key="2">
    <source>
        <dbReference type="EMBL" id="ERG63003.1"/>
    </source>
</evidence>
<feature type="transmembrane region" description="Helical" evidence="1">
    <location>
        <begin position="12"/>
        <end position="33"/>
    </location>
</feature>
<keyword evidence="1" id="KW-0472">Membrane</keyword>
<dbReference type="Pfam" id="PF11292">
    <property type="entry name" value="DUF3093"/>
    <property type="match status" value="1"/>
</dbReference>
<name>U1L7W9_9MICO</name>
<keyword evidence="3" id="KW-1185">Reference proteome</keyword>